<dbReference type="AlphaFoldDB" id="A0A2M7S5V2"/>
<evidence type="ECO:0000313" key="2">
    <source>
        <dbReference type="Proteomes" id="UP000229307"/>
    </source>
</evidence>
<sequence>MQIWEKMGFRDNPYDKDSLEVSEQGSNLFIDRDSESKYFQTVLSSASGGLVMVEGDVGVGKTSFINIQQYQSLKKKDDMPYLLPCFETVEICEPIDTFQILLSVLSHCFQALESILKDEIKKDDRLNEISRLIGQSILSSLSWQAGVSIPGGAGGSVGLGSTKTQTVPAGVSAQILINALDNMQKIIREKYGFEGVYVLLNNLNVISDSGIVALFDRMRDIFVKRKNFWWILLARKGIFSMMERESSRASEMFNGEPIVLAPLPWPEIERAIDLRIKYFRTREDAEPPVPIEIVHLLYDISKGEIRYIFKRITDLVINFKSKYPSTGAINYDEALLTLRQLAAERLKEQRSLSKTDWVVLEKMADAGEFRPKDFQWFGLKSAQSLNKYIQKFLELNLLYRFEEGKASIYRCAGDVKLYYQKK</sequence>
<dbReference type="SUPFAM" id="SSF52540">
    <property type="entry name" value="P-loop containing nucleoside triphosphate hydrolases"/>
    <property type="match status" value="1"/>
</dbReference>
<dbReference type="EMBL" id="PFMR01000314">
    <property type="protein sequence ID" value="PIZ14693.1"/>
    <property type="molecule type" value="Genomic_DNA"/>
</dbReference>
<accession>A0A2M7S5V2</accession>
<organism evidence="1 2">
    <name type="scientific">Candidatus Desantisbacteria bacterium CG_4_10_14_0_8_um_filter_48_22</name>
    <dbReference type="NCBI Taxonomy" id="1974543"/>
    <lineage>
        <taxon>Bacteria</taxon>
        <taxon>Candidatus Desantisiibacteriota</taxon>
    </lineage>
</organism>
<name>A0A2M7S5V2_9BACT</name>
<protein>
    <recommendedName>
        <fullName evidence="3">Orc1-like AAA ATPase domain-containing protein</fullName>
    </recommendedName>
</protein>
<reference evidence="2" key="1">
    <citation type="submission" date="2017-09" db="EMBL/GenBank/DDBJ databases">
        <title>Depth-based differentiation of microbial function through sediment-hosted aquifers and enrichment of novel symbionts in the deep terrestrial subsurface.</title>
        <authorList>
            <person name="Probst A.J."/>
            <person name="Ladd B."/>
            <person name="Jarett J.K."/>
            <person name="Geller-Mcgrath D.E."/>
            <person name="Sieber C.M.K."/>
            <person name="Emerson J.B."/>
            <person name="Anantharaman K."/>
            <person name="Thomas B.C."/>
            <person name="Malmstrom R."/>
            <person name="Stieglmeier M."/>
            <person name="Klingl A."/>
            <person name="Woyke T."/>
            <person name="Ryan C.M."/>
            <person name="Banfield J.F."/>
        </authorList>
    </citation>
    <scope>NUCLEOTIDE SEQUENCE [LARGE SCALE GENOMIC DNA]</scope>
</reference>
<gene>
    <name evidence="1" type="ORF">COY52_11465</name>
</gene>
<comment type="caution">
    <text evidence="1">The sequence shown here is derived from an EMBL/GenBank/DDBJ whole genome shotgun (WGS) entry which is preliminary data.</text>
</comment>
<dbReference type="Gene3D" id="3.40.50.300">
    <property type="entry name" value="P-loop containing nucleotide triphosphate hydrolases"/>
    <property type="match status" value="1"/>
</dbReference>
<proteinExistence type="predicted"/>
<dbReference type="InterPro" id="IPR027417">
    <property type="entry name" value="P-loop_NTPase"/>
</dbReference>
<dbReference type="Proteomes" id="UP000229307">
    <property type="component" value="Unassembled WGS sequence"/>
</dbReference>
<evidence type="ECO:0000313" key="1">
    <source>
        <dbReference type="EMBL" id="PIZ14693.1"/>
    </source>
</evidence>
<evidence type="ECO:0008006" key="3">
    <source>
        <dbReference type="Google" id="ProtNLM"/>
    </source>
</evidence>